<evidence type="ECO:0000313" key="2">
    <source>
        <dbReference type="Proteomes" id="UP000053825"/>
    </source>
</evidence>
<gene>
    <name evidence="1" type="ORF">WH47_04713</name>
</gene>
<accession>A0A0L7QXS9</accession>
<reference evidence="1 2" key="1">
    <citation type="submission" date="2015-07" db="EMBL/GenBank/DDBJ databases">
        <title>The genome of Habropoda laboriosa.</title>
        <authorList>
            <person name="Pan H."/>
            <person name="Kapheim K."/>
        </authorList>
    </citation>
    <scope>NUCLEOTIDE SEQUENCE [LARGE SCALE GENOMIC DNA]</scope>
    <source>
        <strain evidence="1">0110345459</strain>
    </source>
</reference>
<dbReference type="Proteomes" id="UP000053825">
    <property type="component" value="Unassembled WGS sequence"/>
</dbReference>
<sequence>MKRMEFPRDWKKGKVVLLPKQDFEEMTELCAWSDVQRVIYAKRLLRGSARLLLIGLLPREQI</sequence>
<name>A0A0L7QXS9_9HYME</name>
<evidence type="ECO:0000313" key="1">
    <source>
        <dbReference type="EMBL" id="KOC63361.1"/>
    </source>
</evidence>
<keyword evidence="2" id="KW-1185">Reference proteome</keyword>
<dbReference type="AlphaFoldDB" id="A0A0L7QXS9"/>
<protein>
    <submittedName>
        <fullName evidence="1">Uncharacterized protein</fullName>
    </submittedName>
</protein>
<organism evidence="1 2">
    <name type="scientific">Habropoda laboriosa</name>
    <dbReference type="NCBI Taxonomy" id="597456"/>
    <lineage>
        <taxon>Eukaryota</taxon>
        <taxon>Metazoa</taxon>
        <taxon>Ecdysozoa</taxon>
        <taxon>Arthropoda</taxon>
        <taxon>Hexapoda</taxon>
        <taxon>Insecta</taxon>
        <taxon>Pterygota</taxon>
        <taxon>Neoptera</taxon>
        <taxon>Endopterygota</taxon>
        <taxon>Hymenoptera</taxon>
        <taxon>Apocrita</taxon>
        <taxon>Aculeata</taxon>
        <taxon>Apoidea</taxon>
        <taxon>Anthophila</taxon>
        <taxon>Apidae</taxon>
        <taxon>Habropoda</taxon>
    </lineage>
</organism>
<dbReference type="EMBL" id="KQ414702">
    <property type="protein sequence ID" value="KOC63361.1"/>
    <property type="molecule type" value="Genomic_DNA"/>
</dbReference>
<proteinExistence type="predicted"/>